<gene>
    <name evidence="1" type="ORF">CTEN210_05372</name>
</gene>
<name>A0AAD3CMX8_9STRA</name>
<evidence type="ECO:0000313" key="1">
    <source>
        <dbReference type="EMBL" id="GFH48896.1"/>
    </source>
</evidence>
<dbReference type="EMBL" id="BLLK01000029">
    <property type="protein sequence ID" value="GFH48896.1"/>
    <property type="molecule type" value="Genomic_DNA"/>
</dbReference>
<dbReference type="Proteomes" id="UP001054902">
    <property type="component" value="Unassembled WGS sequence"/>
</dbReference>
<proteinExistence type="predicted"/>
<evidence type="ECO:0000313" key="2">
    <source>
        <dbReference type="Proteomes" id="UP001054902"/>
    </source>
</evidence>
<comment type="caution">
    <text evidence="1">The sequence shown here is derived from an EMBL/GenBank/DDBJ whole genome shotgun (WGS) entry which is preliminary data.</text>
</comment>
<dbReference type="AlphaFoldDB" id="A0AAD3CMX8"/>
<sequence length="386" mass="44419">MKSLRQEILDLEMQLKYIRKHIIGDLKDETCRKDLMETVQSTEKQLVDAFGKSLHRLGEFKPKESTVETVVKKFPDAMKIKNEMNRLPIQSCLWNKSHHALKYIPLLAREGMKHNVGGEEKRGGLLTLDPFDNGILNTLQHVLLMSTNGEIATKEFDEGIVKVLESLKKDGLLKKEDVAEYNLIMHSAWKGFPIRFKYLLQLDPEYISSFLIDGKTFMHYLIHHRDADNFKPILKITFELYPEEAGYLFQKNLDGKQAAVEKAFEKYGEKETMTALNEMISSAQEFPILHHALVHAPKTKDLFMGWFPWAYKLRDHNNRSLIQTILAAGPKVVKENVTVFASMSDEQIREMDPVTTLYPFAAVASGEDGDLEKSFYLLRRQPCVLE</sequence>
<reference evidence="1 2" key="1">
    <citation type="journal article" date="2021" name="Sci. Rep.">
        <title>The genome of the diatom Chaetoceros tenuissimus carries an ancient integrated fragment of an extant virus.</title>
        <authorList>
            <person name="Hongo Y."/>
            <person name="Kimura K."/>
            <person name="Takaki Y."/>
            <person name="Yoshida Y."/>
            <person name="Baba S."/>
            <person name="Kobayashi G."/>
            <person name="Nagasaki K."/>
            <person name="Hano T."/>
            <person name="Tomaru Y."/>
        </authorList>
    </citation>
    <scope>NUCLEOTIDE SEQUENCE [LARGE SCALE GENOMIC DNA]</scope>
    <source>
        <strain evidence="1 2">NIES-3715</strain>
    </source>
</reference>
<protein>
    <submittedName>
        <fullName evidence="1">Uncharacterized protein</fullName>
    </submittedName>
</protein>
<organism evidence="1 2">
    <name type="scientific">Chaetoceros tenuissimus</name>
    <dbReference type="NCBI Taxonomy" id="426638"/>
    <lineage>
        <taxon>Eukaryota</taxon>
        <taxon>Sar</taxon>
        <taxon>Stramenopiles</taxon>
        <taxon>Ochrophyta</taxon>
        <taxon>Bacillariophyta</taxon>
        <taxon>Coscinodiscophyceae</taxon>
        <taxon>Chaetocerotophycidae</taxon>
        <taxon>Chaetocerotales</taxon>
        <taxon>Chaetocerotaceae</taxon>
        <taxon>Chaetoceros</taxon>
    </lineage>
</organism>
<keyword evidence="2" id="KW-1185">Reference proteome</keyword>
<accession>A0AAD3CMX8</accession>